<accession>A0ABM8USV4</accession>
<dbReference type="InterPro" id="IPR026444">
    <property type="entry name" value="Secre_tail"/>
</dbReference>
<evidence type="ECO:0000313" key="3">
    <source>
        <dbReference type="Proteomes" id="UP000679725"/>
    </source>
</evidence>
<dbReference type="NCBIfam" id="TIGR04183">
    <property type="entry name" value="Por_Secre_tail"/>
    <property type="match status" value="1"/>
</dbReference>
<organism evidence="2 3">
    <name type="scientific">Dyadobacter linearis</name>
    <dbReference type="NCBI Taxonomy" id="2823330"/>
    <lineage>
        <taxon>Bacteria</taxon>
        <taxon>Pseudomonadati</taxon>
        <taxon>Bacteroidota</taxon>
        <taxon>Cytophagia</taxon>
        <taxon>Cytophagales</taxon>
        <taxon>Spirosomataceae</taxon>
        <taxon>Dyadobacter</taxon>
    </lineage>
</organism>
<protein>
    <recommendedName>
        <fullName evidence="1">Secretion system C-terminal sorting domain-containing protein</fullName>
    </recommendedName>
</protein>
<proteinExistence type="predicted"/>
<evidence type="ECO:0000259" key="1">
    <source>
        <dbReference type="Pfam" id="PF18962"/>
    </source>
</evidence>
<evidence type="ECO:0000313" key="2">
    <source>
        <dbReference type="EMBL" id="CAG5071128.1"/>
    </source>
</evidence>
<dbReference type="Pfam" id="PF18962">
    <property type="entry name" value="Por_Secre_tail"/>
    <property type="match status" value="1"/>
</dbReference>
<gene>
    <name evidence="2" type="ORF">DYBT9623_03344</name>
</gene>
<dbReference type="RefSeq" id="WP_215234655.1">
    <property type="nucleotide sequence ID" value="NZ_CAJRAU010000004.1"/>
</dbReference>
<sequence>MELSNPNLKSTFNISKYFIYIGMLLVLHCRVAHAQLRLVPLGEGDYEEEVLENRTLRTEVLSLPFFDDFSTTRTASPDTRYWLAGSGVYINNSLATSQPSRNIATFDGLNARGVPYNLVNPLGQDFTDTLTSQPINIAGRSAADSIYLSFYWSAKGLGELPDSSDYLSLELLNRNNEWTTIWTQNGFEADTLFSQEFIKISDALYLHGAFQFRFRSYGRGSGPFDTWHLDYVYINTKRSVRQPYIFDVATRKPVSQFLKTYTAMPLRQYLVKPAALIADSVSTDIVNHFNNFNILTSTFTLTDERTGKELQRNVQRSIYVESLKSKALQVKLNVPVIPTGIDSISLVSRFFLTTTDSIPNLGLKNNDTIVSRTTLKDYFAFDDGSAEYGVQVNQKLGRVAVRYILSKPDTIGGVRLAIVPFNKDIAGQSFNIQILSNKNGKPDQMLGQRSVAVSYTNRRDGFVDYKLAVPVAVADTFYVGWNQINEQPVTVGFDRSSKLGKNQIFYNLGTEWVQERSLNGSIMIRPYLGEKAQGVITGNEELATDQVFFPNPNRGSLNWKAENLKQIDIFSKEGRLLKSAFPDKSEKSVDISQLPDGIYVIKASDGKRSFAQKLLILK</sequence>
<keyword evidence="3" id="KW-1185">Reference proteome</keyword>
<feature type="domain" description="Secretion system C-terminal sorting" evidence="1">
    <location>
        <begin position="549"/>
        <end position="616"/>
    </location>
</feature>
<reference evidence="2 3" key="1">
    <citation type="submission" date="2021-04" db="EMBL/GenBank/DDBJ databases">
        <authorList>
            <person name="Rodrigo-Torres L."/>
            <person name="Arahal R. D."/>
            <person name="Lucena T."/>
        </authorList>
    </citation>
    <scope>NUCLEOTIDE SEQUENCE [LARGE SCALE GENOMIC DNA]</scope>
    <source>
        <strain evidence="2 3">CECT 9623</strain>
    </source>
</reference>
<name>A0ABM8USV4_9BACT</name>
<dbReference type="Proteomes" id="UP000679725">
    <property type="component" value="Unassembled WGS sequence"/>
</dbReference>
<dbReference type="Gene3D" id="2.60.120.260">
    <property type="entry name" value="Galactose-binding domain-like"/>
    <property type="match status" value="1"/>
</dbReference>
<comment type="caution">
    <text evidence="2">The sequence shown here is derived from an EMBL/GenBank/DDBJ whole genome shotgun (WGS) entry which is preliminary data.</text>
</comment>
<dbReference type="EMBL" id="CAJRAU010000004">
    <property type="protein sequence ID" value="CAG5071128.1"/>
    <property type="molecule type" value="Genomic_DNA"/>
</dbReference>